<keyword evidence="3" id="KW-0998">Cell outer membrane</keyword>
<proteinExistence type="predicted"/>
<evidence type="ECO:0000313" key="7">
    <source>
        <dbReference type="Proteomes" id="UP001461163"/>
    </source>
</evidence>
<dbReference type="Pfam" id="PF13620">
    <property type="entry name" value="CarboxypepD_reg"/>
    <property type="match status" value="1"/>
</dbReference>
<dbReference type="RefSeq" id="WP_342882193.1">
    <property type="nucleotide sequence ID" value="NZ_JBBMQS010000009.1"/>
</dbReference>
<dbReference type="InterPro" id="IPR037066">
    <property type="entry name" value="Plug_dom_sf"/>
</dbReference>
<evidence type="ECO:0000313" key="6">
    <source>
        <dbReference type="EMBL" id="MEM5498754.1"/>
    </source>
</evidence>
<feature type="domain" description="TonB-dependent transporter Oar-like beta-barrel" evidence="5">
    <location>
        <begin position="246"/>
        <end position="310"/>
    </location>
</feature>
<feature type="chain" id="PRO_5045923697" evidence="4">
    <location>
        <begin position="27"/>
        <end position="1054"/>
    </location>
</feature>
<dbReference type="Gene3D" id="2.170.130.10">
    <property type="entry name" value="TonB-dependent receptor, plug domain"/>
    <property type="match status" value="1"/>
</dbReference>
<sequence length="1054" mass="116014">MLRKTKLTSIALAVAMSLGMSSAALAQETSSSIGGTVLSQSGQSVSNATVTITDTRTGAVKVLNTNETGRYNLRGMRVGGPYTVEVVDQSGNKTVEQGVFLNLGETKSLNLDLATQQEESLETITVSGRITNATYGASGPVANFSLSDLEAAPAINRDIKDLVRIDPRIYVDEAFGDGIQCAGANSRFNSLTVDGIRTNDNFGLNSNGYPTIRIPFSYDSIDQVAVELAPFDVQYGGFTACNINAVTKSGTNEWHGGAFFDYTNDSLRGDQLEGEKLTVGNFNEKRYGFNVGGALIEDKLFFFGSYEKLEGATLFDRGSADSNQAVQVAGVSQAQLDRIEQIANDIYGYDPGAFTTSIPVEDEKIMLKLDWQINADHRASLVYNYNDGNTIRESDGDSDEYEFSNHYYEQGGKLESYVGSLYSDWSDNFSTELRIGTSDYDANVVPLGGTDFGEVQISTENDGSRATVYLGADDSRHANKLSYSTDTLKLAGTYTTGDHIITGGYEFESLDVFNLFVQEAEGEYRFGSIDDFEAGTPFRITYENAAITNDVNDAAAAFSYDIHTAYIQDEYYWLDQDMTITYGLRYDWYSSDDLPPENPFVEETYGFSNQQNLDGIDLLQPRLGVNWMLTEQLEVRGGVGLYSGGNPNVWLSNNYSNNGVIQVEQQDRSGTSVFDMAFTGEGRPIYDIPQDLFDGVASGTASNRGLNFQDPNFEIPSEWKYAIGGTYTFENDYVLMVDYLYSKKQNAAIISDVSRVLTDQTAPDGRPIYTSNGRSQDYLLTNVDGDSGDSTSISLALSKTFDFGLDASFAYAFTESNEVSPMTSSVAFSNYTSTAVFDPQNPGIATSNFEIPHRFTLRLSYKHEFFDGYNTSFSLFGTANEGRPYSYTFDNQDFNDGDNFLNDTLGQSDSNDRQLVYIPTVNDASVIYGEGFDLDAFNAFIDAEGLTRGEIMDRNSVNSDWWVKFDVKVSQEFAGFYEGHKGSAFIVIENIGNLLNDDWGVLKEASFPRQQSVVDASINDAGQYVYNAFITPAGQTRVADASLWEVRAGVKYTF</sequence>
<reference evidence="6 7" key="1">
    <citation type="submission" date="2024-03" db="EMBL/GenBank/DDBJ databases">
        <title>Community enrichment and isolation of bacterial strains for fucoidan degradation.</title>
        <authorList>
            <person name="Sichert A."/>
        </authorList>
    </citation>
    <scope>NUCLEOTIDE SEQUENCE [LARGE SCALE GENOMIC DNA]</scope>
    <source>
        <strain evidence="6 7">AS12</strain>
    </source>
</reference>
<evidence type="ECO:0000256" key="4">
    <source>
        <dbReference type="SAM" id="SignalP"/>
    </source>
</evidence>
<name>A0ABU9SY06_9ALTE</name>
<gene>
    <name evidence="6" type="ORF">WNY77_15200</name>
</gene>
<keyword evidence="6" id="KW-0675">Receptor</keyword>
<evidence type="ECO:0000256" key="2">
    <source>
        <dbReference type="ARBA" id="ARBA00023136"/>
    </source>
</evidence>
<organism evidence="6 7">
    <name type="scientific">Paraglaciecola mesophila</name>
    <dbReference type="NCBI Taxonomy" id="197222"/>
    <lineage>
        <taxon>Bacteria</taxon>
        <taxon>Pseudomonadati</taxon>
        <taxon>Pseudomonadota</taxon>
        <taxon>Gammaproteobacteria</taxon>
        <taxon>Alteromonadales</taxon>
        <taxon>Alteromonadaceae</taxon>
        <taxon>Paraglaciecola</taxon>
    </lineage>
</organism>
<evidence type="ECO:0000256" key="1">
    <source>
        <dbReference type="ARBA" id="ARBA00004442"/>
    </source>
</evidence>
<dbReference type="InterPro" id="IPR057601">
    <property type="entry name" value="Oar-like_b-barrel"/>
</dbReference>
<comment type="subcellular location">
    <subcellularLocation>
        <location evidence="1">Cell outer membrane</location>
    </subcellularLocation>
</comment>
<dbReference type="SUPFAM" id="SSF49452">
    <property type="entry name" value="Starch-binding domain-like"/>
    <property type="match status" value="1"/>
</dbReference>
<comment type="caution">
    <text evidence="6">The sequence shown here is derived from an EMBL/GenBank/DDBJ whole genome shotgun (WGS) entry which is preliminary data.</text>
</comment>
<dbReference type="Proteomes" id="UP001461163">
    <property type="component" value="Unassembled WGS sequence"/>
</dbReference>
<accession>A0ABU9SY06</accession>
<dbReference type="InterPro" id="IPR036942">
    <property type="entry name" value="Beta-barrel_TonB_sf"/>
</dbReference>
<feature type="domain" description="TonB-dependent transporter Oar-like beta-barrel" evidence="5">
    <location>
        <begin position="360"/>
        <end position="979"/>
    </location>
</feature>
<protein>
    <submittedName>
        <fullName evidence="6">TonB-dependent receptor</fullName>
    </submittedName>
</protein>
<dbReference type="Gene3D" id="2.40.170.20">
    <property type="entry name" value="TonB-dependent receptor, beta-barrel domain"/>
    <property type="match status" value="1"/>
</dbReference>
<dbReference type="EMBL" id="JBBMQS010000009">
    <property type="protein sequence ID" value="MEM5498754.1"/>
    <property type="molecule type" value="Genomic_DNA"/>
</dbReference>
<feature type="signal peptide" evidence="4">
    <location>
        <begin position="1"/>
        <end position="26"/>
    </location>
</feature>
<keyword evidence="7" id="KW-1185">Reference proteome</keyword>
<evidence type="ECO:0000256" key="3">
    <source>
        <dbReference type="ARBA" id="ARBA00023237"/>
    </source>
</evidence>
<dbReference type="InterPro" id="IPR013784">
    <property type="entry name" value="Carb-bd-like_fold"/>
</dbReference>
<dbReference type="Pfam" id="PF25183">
    <property type="entry name" value="OMP_b-brl_4"/>
    <property type="match status" value="2"/>
</dbReference>
<keyword evidence="4" id="KW-0732">Signal</keyword>
<dbReference type="Gene3D" id="2.60.40.1120">
    <property type="entry name" value="Carboxypeptidase-like, regulatory domain"/>
    <property type="match status" value="1"/>
</dbReference>
<keyword evidence="2" id="KW-0472">Membrane</keyword>
<dbReference type="SUPFAM" id="SSF56935">
    <property type="entry name" value="Porins"/>
    <property type="match status" value="1"/>
</dbReference>
<evidence type="ECO:0000259" key="5">
    <source>
        <dbReference type="Pfam" id="PF25183"/>
    </source>
</evidence>